<evidence type="ECO:0000256" key="3">
    <source>
        <dbReference type="ARBA" id="ARBA00041148"/>
    </source>
</evidence>
<dbReference type="Gene3D" id="3.30.505.50">
    <property type="entry name" value="Sigma 54 modulation/S30EA ribosomal protein, C-terminal domain"/>
    <property type="match status" value="1"/>
</dbReference>
<evidence type="ECO:0000256" key="4">
    <source>
        <dbReference type="SAM" id="Coils"/>
    </source>
</evidence>
<dbReference type="GO" id="GO:0043024">
    <property type="term" value="F:ribosomal small subunit binding"/>
    <property type="evidence" value="ECO:0007669"/>
    <property type="project" value="TreeGrafter"/>
</dbReference>
<reference evidence="7" key="1">
    <citation type="submission" date="2017-05" db="EMBL/GenBank/DDBJ databases">
        <authorList>
            <person name="Lin X."/>
        </authorList>
    </citation>
    <scope>NUCLEOTIDE SEQUENCE [LARGE SCALE GENOMIC DNA]</scope>
    <source>
        <strain evidence="7">JLT2012</strain>
    </source>
</reference>
<comment type="caution">
    <text evidence="6">The sequence shown here is derived from an EMBL/GenBank/DDBJ whole genome shotgun (WGS) entry which is preliminary data.</text>
</comment>
<keyword evidence="1" id="KW-0810">Translation regulation</keyword>
<dbReference type="GO" id="GO:0022627">
    <property type="term" value="C:cytosolic small ribosomal subunit"/>
    <property type="evidence" value="ECO:0007669"/>
    <property type="project" value="TreeGrafter"/>
</dbReference>
<evidence type="ECO:0000313" key="7">
    <source>
        <dbReference type="Proteomes" id="UP000198462"/>
    </source>
</evidence>
<evidence type="ECO:0000256" key="1">
    <source>
        <dbReference type="ARBA" id="ARBA00022845"/>
    </source>
</evidence>
<organism evidence="6 7">
    <name type="scientific">Pacificimonas flava</name>
    <dbReference type="NCBI Taxonomy" id="1234595"/>
    <lineage>
        <taxon>Bacteria</taxon>
        <taxon>Pseudomonadati</taxon>
        <taxon>Pseudomonadota</taxon>
        <taxon>Alphaproteobacteria</taxon>
        <taxon>Sphingomonadales</taxon>
        <taxon>Sphingosinicellaceae</taxon>
        <taxon>Pacificimonas</taxon>
    </lineage>
</organism>
<dbReference type="InterPro" id="IPR050574">
    <property type="entry name" value="HPF/YfiA_ribosome-assoc"/>
</dbReference>
<feature type="coiled-coil region" evidence="4">
    <location>
        <begin position="76"/>
        <end position="103"/>
    </location>
</feature>
<dbReference type="SUPFAM" id="SSF69754">
    <property type="entry name" value="Ribosome binding protein Y (YfiA homologue)"/>
    <property type="match status" value="1"/>
</dbReference>
<dbReference type="InterPro" id="IPR003489">
    <property type="entry name" value="RHF/RaiA"/>
</dbReference>
<dbReference type="EMBL" id="NFZT01000001">
    <property type="protein sequence ID" value="OWV32677.1"/>
    <property type="molecule type" value="Genomic_DNA"/>
</dbReference>
<gene>
    <name evidence="6" type="ORF">B5C34_03915</name>
</gene>
<proteinExistence type="predicted"/>
<dbReference type="InterPro" id="IPR038416">
    <property type="entry name" value="Ribosom_S30AE_C_sf"/>
</dbReference>
<dbReference type="Proteomes" id="UP000198462">
    <property type="component" value="Unassembled WGS sequence"/>
</dbReference>
<dbReference type="OrthoDB" id="9794975at2"/>
<evidence type="ECO:0000259" key="5">
    <source>
        <dbReference type="Pfam" id="PF16321"/>
    </source>
</evidence>
<dbReference type="GO" id="GO:0045900">
    <property type="term" value="P:negative regulation of translational elongation"/>
    <property type="evidence" value="ECO:0007669"/>
    <property type="project" value="TreeGrafter"/>
</dbReference>
<dbReference type="RefSeq" id="WP_088711470.1">
    <property type="nucleotide sequence ID" value="NZ_NFZT01000001.1"/>
</dbReference>
<accession>A0A219B2W1</accession>
<dbReference type="Gene3D" id="3.30.160.100">
    <property type="entry name" value="Ribosome hibernation promotion factor-like"/>
    <property type="match status" value="1"/>
</dbReference>
<keyword evidence="4" id="KW-0175">Coiled coil</keyword>
<feature type="domain" description="Sigma 54 modulation/S30EA ribosomal protein C-terminal" evidence="5">
    <location>
        <begin position="130"/>
        <end position="184"/>
    </location>
</feature>
<comment type="subunit">
    <text evidence="2">Associates exclusively with 100S ribosomes, which are dimers of 70S ribosomes.</text>
</comment>
<dbReference type="Pfam" id="PF02482">
    <property type="entry name" value="Ribosomal_S30AE"/>
    <property type="match status" value="1"/>
</dbReference>
<dbReference type="PANTHER" id="PTHR33231">
    <property type="entry name" value="30S RIBOSOMAL PROTEIN"/>
    <property type="match status" value="1"/>
</dbReference>
<evidence type="ECO:0000313" key="6">
    <source>
        <dbReference type="EMBL" id="OWV32677.1"/>
    </source>
</evidence>
<dbReference type="Pfam" id="PF16321">
    <property type="entry name" value="Ribosom_S30AE_C"/>
    <property type="match status" value="1"/>
</dbReference>
<sequence length="189" mass="21082">MDIRVSGHQLDVGEALTAHAEGRMGDLAEKFSVGVTGSTVTLAPGPHEHEFDATIVVQLAQGLLMKSHAHAYQSAQAAFEGAYERIEKQLRRYKRKLRDRERKKPEAAAVESTYRVLQSHPEEDEVPEDDAPLIIADMDEHIPEVSVSDAVMMLDLKHTPALMFRNGQTGSLNMVYRRTDGHIGWVEPK</sequence>
<dbReference type="InterPro" id="IPR032528">
    <property type="entry name" value="Ribosom_S30AE_C"/>
</dbReference>
<dbReference type="InterPro" id="IPR036567">
    <property type="entry name" value="RHF-like"/>
</dbReference>
<dbReference type="AlphaFoldDB" id="A0A219B2W1"/>
<name>A0A219B2W1_9SPHN</name>
<dbReference type="PANTHER" id="PTHR33231:SF1">
    <property type="entry name" value="30S RIBOSOMAL PROTEIN"/>
    <property type="match status" value="1"/>
</dbReference>
<evidence type="ECO:0000256" key="2">
    <source>
        <dbReference type="ARBA" id="ARBA00038695"/>
    </source>
</evidence>
<protein>
    <recommendedName>
        <fullName evidence="3">Ribosome hibernation promoting factor</fullName>
    </recommendedName>
</protein>
<keyword evidence="7" id="KW-1185">Reference proteome</keyword>
<dbReference type="CDD" id="cd00552">
    <property type="entry name" value="RaiA"/>
    <property type="match status" value="1"/>
</dbReference>